<dbReference type="AlphaFoldDB" id="A0A6I2F416"/>
<comment type="caution">
    <text evidence="2">The sequence shown here is derived from an EMBL/GenBank/DDBJ whole genome shotgun (WGS) entry which is preliminary data.</text>
</comment>
<dbReference type="Proteomes" id="UP000431080">
    <property type="component" value="Unassembled WGS sequence"/>
</dbReference>
<dbReference type="InterPro" id="IPR011991">
    <property type="entry name" value="ArsR-like_HTH"/>
</dbReference>
<dbReference type="SMART" id="SM00418">
    <property type="entry name" value="HTH_ARSR"/>
    <property type="match status" value="1"/>
</dbReference>
<sequence>MDDAVFRAIADPTRRILIDELAARDDQSLFELCVRLMQGHGIAVSRQAVAKHLAVLEQAGLVQTRRIGRTRVHHLDLDPLRSAWQGWGRPLTESE</sequence>
<dbReference type="RefSeq" id="WP_153683752.1">
    <property type="nucleotide sequence ID" value="NZ_WJIF01000002.1"/>
</dbReference>
<dbReference type="InterPro" id="IPR036388">
    <property type="entry name" value="WH-like_DNA-bd_sf"/>
</dbReference>
<name>A0A6I2F416_9MICO</name>
<proteinExistence type="predicted"/>
<dbReference type="InterPro" id="IPR001845">
    <property type="entry name" value="HTH_ArsR_DNA-bd_dom"/>
</dbReference>
<dbReference type="PANTHER" id="PTHR38600:SF1">
    <property type="entry name" value="TRANSCRIPTIONAL REGULATORY PROTEIN"/>
    <property type="match status" value="1"/>
</dbReference>
<dbReference type="PANTHER" id="PTHR38600">
    <property type="entry name" value="TRANSCRIPTIONAL REGULATORY PROTEIN"/>
    <property type="match status" value="1"/>
</dbReference>
<dbReference type="Gene3D" id="1.10.10.10">
    <property type="entry name" value="Winged helix-like DNA-binding domain superfamily/Winged helix DNA-binding domain"/>
    <property type="match status" value="1"/>
</dbReference>
<dbReference type="CDD" id="cd00090">
    <property type="entry name" value="HTH_ARSR"/>
    <property type="match status" value="1"/>
</dbReference>
<dbReference type="Pfam" id="PF12840">
    <property type="entry name" value="HTH_20"/>
    <property type="match status" value="1"/>
</dbReference>
<dbReference type="SUPFAM" id="SSF46785">
    <property type="entry name" value="Winged helix' DNA-binding domain"/>
    <property type="match status" value="1"/>
</dbReference>
<accession>A0A6I2F416</accession>
<keyword evidence="3" id="KW-1185">Reference proteome</keyword>
<protein>
    <submittedName>
        <fullName evidence="2">Helix-turn-helix domain-containing protein</fullName>
    </submittedName>
</protein>
<dbReference type="PROSITE" id="PS50987">
    <property type="entry name" value="HTH_ARSR_2"/>
    <property type="match status" value="1"/>
</dbReference>
<feature type="domain" description="HTH arsR-type" evidence="1">
    <location>
        <begin position="1"/>
        <end position="95"/>
    </location>
</feature>
<gene>
    <name evidence="2" type="ORF">GE115_05520</name>
</gene>
<evidence type="ECO:0000259" key="1">
    <source>
        <dbReference type="PROSITE" id="PS50987"/>
    </source>
</evidence>
<reference evidence="2 3" key="1">
    <citation type="submission" date="2019-10" db="EMBL/GenBank/DDBJ databases">
        <authorList>
            <person name="Nie G."/>
            <person name="Ming H."/>
            <person name="Yi B."/>
        </authorList>
    </citation>
    <scope>NUCLEOTIDE SEQUENCE [LARGE SCALE GENOMIC DNA]</scope>
    <source>
        <strain evidence="2 3">CFH 90414</strain>
    </source>
</reference>
<evidence type="ECO:0000313" key="3">
    <source>
        <dbReference type="Proteomes" id="UP000431080"/>
    </source>
</evidence>
<dbReference type="InterPro" id="IPR036390">
    <property type="entry name" value="WH_DNA-bd_sf"/>
</dbReference>
<organism evidence="2 3">
    <name type="scientific">Agromyces agglutinans</name>
    <dbReference type="NCBI Taxonomy" id="2662258"/>
    <lineage>
        <taxon>Bacteria</taxon>
        <taxon>Bacillati</taxon>
        <taxon>Actinomycetota</taxon>
        <taxon>Actinomycetes</taxon>
        <taxon>Micrococcales</taxon>
        <taxon>Microbacteriaceae</taxon>
        <taxon>Agromyces</taxon>
    </lineage>
</organism>
<evidence type="ECO:0000313" key="2">
    <source>
        <dbReference type="EMBL" id="MRG59332.1"/>
    </source>
</evidence>
<dbReference type="EMBL" id="WJIF01000002">
    <property type="protein sequence ID" value="MRG59332.1"/>
    <property type="molecule type" value="Genomic_DNA"/>
</dbReference>
<dbReference type="GO" id="GO:0003700">
    <property type="term" value="F:DNA-binding transcription factor activity"/>
    <property type="evidence" value="ECO:0007669"/>
    <property type="project" value="InterPro"/>
</dbReference>